<feature type="compositionally biased region" description="Basic and acidic residues" evidence="1">
    <location>
        <begin position="271"/>
        <end position="282"/>
    </location>
</feature>
<feature type="region of interest" description="Disordered" evidence="1">
    <location>
        <begin position="174"/>
        <end position="311"/>
    </location>
</feature>
<feature type="compositionally biased region" description="Polar residues" evidence="1">
    <location>
        <begin position="183"/>
        <end position="217"/>
    </location>
</feature>
<protein>
    <submittedName>
        <fullName evidence="2">Uncharacterized protein</fullName>
    </submittedName>
</protein>
<dbReference type="AlphaFoldDB" id="A0A1B6EW87"/>
<evidence type="ECO:0000256" key="1">
    <source>
        <dbReference type="SAM" id="MobiDB-lite"/>
    </source>
</evidence>
<feature type="compositionally biased region" description="Polar residues" evidence="1">
    <location>
        <begin position="286"/>
        <end position="300"/>
    </location>
</feature>
<feature type="compositionally biased region" description="Polar residues" evidence="1">
    <location>
        <begin position="261"/>
        <end position="270"/>
    </location>
</feature>
<feature type="non-terminal residue" evidence="2">
    <location>
        <position position="1"/>
    </location>
</feature>
<sequence length="311" mass="34080">SEPSSVGSHIAELFLSRRAVWEGSLPISVATPPPTSPSTPSGTNNENEDSRGAKRKLVHESMIPHIIRKVHGSRRKLTKLLKELLEEQQEPCPQPSKRCLADKIREIASWTHSSETGHHCWYVKEEVRQTHGMMDLIINSSPPPPTPPCTPTTNITKFTKVLTSDERLKLLRESLSSTKDSTKTPNSKLPSPNQIAISPSVKTTTPSVKLTTPSKPGSSVKKRAALVSVPRGQPLPKQSPSTMMSFVQTVTKPGKSEENAETSTSVSNVDKLTKTGEKEKKRITPITLSSVVSKPQPQRSPSKEEIIVLDD</sequence>
<organism evidence="2">
    <name type="scientific">Cuerna arida</name>
    <dbReference type="NCBI Taxonomy" id="1464854"/>
    <lineage>
        <taxon>Eukaryota</taxon>
        <taxon>Metazoa</taxon>
        <taxon>Ecdysozoa</taxon>
        <taxon>Arthropoda</taxon>
        <taxon>Hexapoda</taxon>
        <taxon>Insecta</taxon>
        <taxon>Pterygota</taxon>
        <taxon>Neoptera</taxon>
        <taxon>Paraneoptera</taxon>
        <taxon>Hemiptera</taxon>
        <taxon>Auchenorrhyncha</taxon>
        <taxon>Membracoidea</taxon>
        <taxon>Cicadellidae</taxon>
        <taxon>Cicadellinae</taxon>
        <taxon>Proconiini</taxon>
        <taxon>Cuerna</taxon>
    </lineage>
</organism>
<dbReference type="EMBL" id="GECZ01027523">
    <property type="protein sequence ID" value="JAS42246.1"/>
    <property type="molecule type" value="Transcribed_RNA"/>
</dbReference>
<proteinExistence type="predicted"/>
<feature type="region of interest" description="Disordered" evidence="1">
    <location>
        <begin position="26"/>
        <end position="53"/>
    </location>
</feature>
<feature type="compositionally biased region" description="Polar residues" evidence="1">
    <location>
        <begin position="236"/>
        <end position="251"/>
    </location>
</feature>
<name>A0A1B6EW87_9HEMI</name>
<gene>
    <name evidence="2" type="ORF">g.3192</name>
</gene>
<accession>A0A1B6EW87</accession>
<feature type="compositionally biased region" description="Basic and acidic residues" evidence="1">
    <location>
        <begin position="301"/>
        <end position="311"/>
    </location>
</feature>
<reference evidence="2" key="1">
    <citation type="submission" date="2015-11" db="EMBL/GenBank/DDBJ databases">
        <title>De novo transcriptome assembly of four potential Pierce s Disease insect vectors from Arizona vineyards.</title>
        <authorList>
            <person name="Tassone E.E."/>
        </authorList>
    </citation>
    <scope>NUCLEOTIDE SEQUENCE</scope>
</reference>
<evidence type="ECO:0000313" key="2">
    <source>
        <dbReference type="EMBL" id="JAS42246.1"/>
    </source>
</evidence>